<organism evidence="2">
    <name type="scientific">marine sediment metagenome</name>
    <dbReference type="NCBI Taxonomy" id="412755"/>
    <lineage>
        <taxon>unclassified sequences</taxon>
        <taxon>metagenomes</taxon>
        <taxon>ecological metagenomes</taxon>
    </lineage>
</organism>
<dbReference type="AlphaFoldDB" id="X1CKW2"/>
<protein>
    <submittedName>
        <fullName evidence="2">Uncharacterized protein</fullName>
    </submittedName>
</protein>
<sequence>YLPPFSSQPEAGVEIPCGGEEQTSFNSAEETMTNELTPKSTWQRWKESSARKIIEWLPEDQG</sequence>
<feature type="compositionally biased region" description="Polar residues" evidence="1">
    <location>
        <begin position="21"/>
        <end position="42"/>
    </location>
</feature>
<gene>
    <name evidence="2" type="ORF">S01H4_61211</name>
</gene>
<comment type="caution">
    <text evidence="2">The sequence shown here is derived from an EMBL/GenBank/DDBJ whole genome shotgun (WGS) entry which is preliminary data.</text>
</comment>
<name>X1CKW2_9ZZZZ</name>
<feature type="non-terminal residue" evidence="2">
    <location>
        <position position="1"/>
    </location>
</feature>
<evidence type="ECO:0000313" key="2">
    <source>
        <dbReference type="EMBL" id="GAH09011.1"/>
    </source>
</evidence>
<evidence type="ECO:0000256" key="1">
    <source>
        <dbReference type="SAM" id="MobiDB-lite"/>
    </source>
</evidence>
<proteinExistence type="predicted"/>
<feature type="region of interest" description="Disordered" evidence="1">
    <location>
        <begin position="1"/>
        <end position="42"/>
    </location>
</feature>
<reference evidence="2" key="1">
    <citation type="journal article" date="2014" name="Front. Microbiol.">
        <title>High frequency of phylogenetically diverse reductive dehalogenase-homologous genes in deep subseafloor sedimentary metagenomes.</title>
        <authorList>
            <person name="Kawai M."/>
            <person name="Futagami T."/>
            <person name="Toyoda A."/>
            <person name="Takaki Y."/>
            <person name="Nishi S."/>
            <person name="Hori S."/>
            <person name="Arai W."/>
            <person name="Tsubouchi T."/>
            <person name="Morono Y."/>
            <person name="Uchiyama I."/>
            <person name="Ito T."/>
            <person name="Fujiyama A."/>
            <person name="Inagaki F."/>
            <person name="Takami H."/>
        </authorList>
    </citation>
    <scope>NUCLEOTIDE SEQUENCE</scope>
    <source>
        <strain evidence="2">Expedition CK06-06</strain>
    </source>
</reference>
<dbReference type="EMBL" id="BART01036244">
    <property type="protein sequence ID" value="GAH09011.1"/>
    <property type="molecule type" value="Genomic_DNA"/>
</dbReference>
<accession>X1CKW2</accession>